<evidence type="ECO:0000259" key="2">
    <source>
        <dbReference type="Pfam" id="PF02272"/>
    </source>
</evidence>
<evidence type="ECO:0000259" key="1">
    <source>
        <dbReference type="Pfam" id="PF01368"/>
    </source>
</evidence>
<evidence type="ECO:0000313" key="4">
    <source>
        <dbReference type="Proteomes" id="UP000185478"/>
    </source>
</evidence>
<reference evidence="3 4" key="1">
    <citation type="submission" date="2014-08" db="EMBL/GenBank/DDBJ databases">
        <title>Complete genome sequence of Corynebacterium aquilae S-613T(T) (=DSM 44791(T)), isolated from the choana of a healthy golden eagle.</title>
        <authorList>
            <person name="Ruckert C."/>
            <person name="Albersmeier A."/>
            <person name="Winkler A."/>
            <person name="Kalinowski J."/>
        </authorList>
    </citation>
    <scope>NUCLEOTIDE SEQUENCE [LARGE SCALE GENOMIC DNA]</scope>
    <source>
        <strain evidence="3 4">S-613</strain>
    </source>
</reference>
<dbReference type="PANTHER" id="PTHR47618">
    <property type="entry name" value="BIFUNCTIONAL OLIGORIBONUCLEASE AND PAP PHOSPHATASE NRNA"/>
    <property type="match status" value="1"/>
</dbReference>
<dbReference type="AlphaFoldDB" id="A0A1L7CGJ1"/>
<proteinExistence type="predicted"/>
<feature type="domain" description="DDH" evidence="1">
    <location>
        <begin position="17"/>
        <end position="157"/>
    </location>
</feature>
<dbReference type="InterPro" id="IPR038763">
    <property type="entry name" value="DHH_sf"/>
</dbReference>
<dbReference type="InterPro" id="IPR051319">
    <property type="entry name" value="Oligoribo/pAp-PDE_c-di-AMP_PDE"/>
</dbReference>
<dbReference type="InterPro" id="IPR001667">
    <property type="entry name" value="DDH_dom"/>
</dbReference>
<organism evidence="3 4">
    <name type="scientific">Corynebacterium aquilae DSM 44791</name>
    <dbReference type="NCBI Taxonomy" id="1431546"/>
    <lineage>
        <taxon>Bacteria</taxon>
        <taxon>Bacillati</taxon>
        <taxon>Actinomycetota</taxon>
        <taxon>Actinomycetes</taxon>
        <taxon>Mycobacteriales</taxon>
        <taxon>Corynebacteriaceae</taxon>
        <taxon>Corynebacterium</taxon>
    </lineage>
</organism>
<feature type="domain" description="DHHA1" evidence="2">
    <location>
        <begin position="233"/>
        <end position="304"/>
    </location>
</feature>
<accession>A0A1L7CGJ1</accession>
<dbReference type="SUPFAM" id="SSF64182">
    <property type="entry name" value="DHH phosphoesterases"/>
    <property type="match status" value="1"/>
</dbReference>
<dbReference type="RefSeq" id="WP_075726554.1">
    <property type="nucleotide sequence ID" value="NZ_CP009245.1"/>
</dbReference>
<keyword evidence="4" id="KW-1185">Reference proteome</keyword>
<evidence type="ECO:0000313" key="3">
    <source>
        <dbReference type="EMBL" id="APT84956.1"/>
    </source>
</evidence>
<dbReference type="Proteomes" id="UP000185478">
    <property type="component" value="Chromosome"/>
</dbReference>
<dbReference type="PANTHER" id="PTHR47618:SF1">
    <property type="entry name" value="BIFUNCTIONAL OLIGORIBONUCLEASE AND PAP PHOSPHATASE NRNA"/>
    <property type="match status" value="1"/>
</dbReference>
<dbReference type="STRING" id="1431546.CAQU_07605"/>
<dbReference type="InterPro" id="IPR003156">
    <property type="entry name" value="DHHA1_dom"/>
</dbReference>
<evidence type="ECO:0008006" key="5">
    <source>
        <dbReference type="Google" id="ProtNLM"/>
    </source>
</evidence>
<dbReference type="Gene3D" id="3.90.1640.10">
    <property type="entry name" value="inorganic pyrophosphatase (n-terminal core)"/>
    <property type="match status" value="1"/>
</dbReference>
<dbReference type="Gene3D" id="3.10.310.30">
    <property type="match status" value="1"/>
</dbReference>
<dbReference type="OrthoDB" id="9803668at2"/>
<dbReference type="EMBL" id="CP009245">
    <property type="protein sequence ID" value="APT84956.1"/>
    <property type="molecule type" value="Genomic_DNA"/>
</dbReference>
<dbReference type="Pfam" id="PF02272">
    <property type="entry name" value="DHHA1"/>
    <property type="match status" value="1"/>
</dbReference>
<gene>
    <name evidence="3" type="ORF">CAQU_07605</name>
</gene>
<dbReference type="KEGG" id="caqu:CAQU_07605"/>
<dbReference type="Pfam" id="PF01368">
    <property type="entry name" value="DHH"/>
    <property type="match status" value="1"/>
</dbReference>
<dbReference type="GO" id="GO:0003676">
    <property type="term" value="F:nucleic acid binding"/>
    <property type="evidence" value="ECO:0007669"/>
    <property type="project" value="InterPro"/>
</dbReference>
<sequence length="311" mass="33276">MLFEQATGFLAGKRTAAVVTHIRPDGDAIGSASATIMLLAAHGIDAAGYVGQYDEMPAPLRTLPLGKQFHCTDTLPDVDLIVVVDCGSLARTGLFEDHIRAHADRTLIIDHHASNACEAQVNVVCPEIESTCSLIWQWYQETNTEITAPAANAMMGGLLTDTAQFRYGRPAARDIAADLVKHGADEGALVHTLIDAISAENLQRIGAALAGLSIHQMGQKRVVTIEACDMDIPTLERIVDFTRGIDDADLIAVLKRLDQDTAAVSLRSQHLDVSRIAAAGGGGGHRNAAGFTVHGWTMADLREFLAQHLDD</sequence>
<name>A0A1L7CGJ1_9CORY</name>
<protein>
    <recommendedName>
        <fullName evidence="5">Exopolyphosphatase</fullName>
    </recommendedName>
</protein>